<name>A0AAW2QLN7_9LAMI</name>
<dbReference type="AlphaFoldDB" id="A0AAW2QLN7"/>
<comment type="caution">
    <text evidence="1">The sequence shown here is derived from an EMBL/GenBank/DDBJ whole genome shotgun (WGS) entry which is preliminary data.</text>
</comment>
<proteinExistence type="predicted"/>
<organism evidence="1">
    <name type="scientific">Sesamum calycinum</name>
    <dbReference type="NCBI Taxonomy" id="2727403"/>
    <lineage>
        <taxon>Eukaryota</taxon>
        <taxon>Viridiplantae</taxon>
        <taxon>Streptophyta</taxon>
        <taxon>Embryophyta</taxon>
        <taxon>Tracheophyta</taxon>
        <taxon>Spermatophyta</taxon>
        <taxon>Magnoliopsida</taxon>
        <taxon>eudicotyledons</taxon>
        <taxon>Gunneridae</taxon>
        <taxon>Pentapetalae</taxon>
        <taxon>asterids</taxon>
        <taxon>lamiids</taxon>
        <taxon>Lamiales</taxon>
        <taxon>Pedaliaceae</taxon>
        <taxon>Sesamum</taxon>
    </lineage>
</organism>
<evidence type="ECO:0000313" key="1">
    <source>
        <dbReference type="EMBL" id="KAL0368213.1"/>
    </source>
</evidence>
<protein>
    <submittedName>
        <fullName evidence="1">Uncharacterized protein</fullName>
    </submittedName>
</protein>
<gene>
    <name evidence="1" type="ORF">Scaly_1040200</name>
</gene>
<accession>A0AAW2QLN7</accession>
<reference evidence="1" key="2">
    <citation type="journal article" date="2024" name="Plant">
        <title>Genomic evolution and insights into agronomic trait innovations of Sesamum species.</title>
        <authorList>
            <person name="Miao H."/>
            <person name="Wang L."/>
            <person name="Qu L."/>
            <person name="Liu H."/>
            <person name="Sun Y."/>
            <person name="Le M."/>
            <person name="Wang Q."/>
            <person name="Wei S."/>
            <person name="Zheng Y."/>
            <person name="Lin W."/>
            <person name="Duan Y."/>
            <person name="Cao H."/>
            <person name="Xiong S."/>
            <person name="Wang X."/>
            <person name="Wei L."/>
            <person name="Li C."/>
            <person name="Ma Q."/>
            <person name="Ju M."/>
            <person name="Zhao R."/>
            <person name="Li G."/>
            <person name="Mu C."/>
            <person name="Tian Q."/>
            <person name="Mei H."/>
            <person name="Zhang T."/>
            <person name="Gao T."/>
            <person name="Zhang H."/>
        </authorList>
    </citation>
    <scope>NUCLEOTIDE SEQUENCE</scope>
    <source>
        <strain evidence="1">KEN8</strain>
    </source>
</reference>
<sequence length="120" mass="13344">MGDVEQSTVPQLLHITRLIIAEQGAILQQQTTFEEVCWDIIEEDVVMAVQDFLSGTTLRISVTAVSIALISKVKNPSCWSEYRPISLYDTSNKILTKLLNDKLKLPLSSLIVPNQSGFVP</sequence>
<reference evidence="1" key="1">
    <citation type="submission" date="2020-06" db="EMBL/GenBank/DDBJ databases">
        <authorList>
            <person name="Li T."/>
            <person name="Hu X."/>
            <person name="Zhang T."/>
            <person name="Song X."/>
            <person name="Zhang H."/>
            <person name="Dai N."/>
            <person name="Sheng W."/>
            <person name="Hou X."/>
            <person name="Wei L."/>
        </authorList>
    </citation>
    <scope>NUCLEOTIDE SEQUENCE</scope>
    <source>
        <strain evidence="1">KEN8</strain>
        <tissue evidence="1">Leaf</tissue>
    </source>
</reference>
<dbReference type="EMBL" id="JACGWM010000006">
    <property type="protein sequence ID" value="KAL0368213.1"/>
    <property type="molecule type" value="Genomic_DNA"/>
</dbReference>